<name>A0A5C3LQS1_9AGAR</name>
<dbReference type="InterPro" id="IPR045340">
    <property type="entry name" value="DUF6533"/>
</dbReference>
<keyword evidence="1" id="KW-1133">Transmembrane helix</keyword>
<keyword evidence="1" id="KW-0472">Membrane</keyword>
<dbReference type="EMBL" id="ML213621">
    <property type="protein sequence ID" value="TFK35414.1"/>
    <property type="molecule type" value="Genomic_DNA"/>
</dbReference>
<feature type="domain" description="DUF6533" evidence="2">
    <location>
        <begin position="16"/>
        <end position="58"/>
    </location>
</feature>
<reference evidence="3 4" key="1">
    <citation type="journal article" date="2019" name="Nat. Ecol. Evol.">
        <title>Megaphylogeny resolves global patterns of mushroom evolution.</title>
        <authorList>
            <person name="Varga T."/>
            <person name="Krizsan K."/>
            <person name="Foldi C."/>
            <person name="Dima B."/>
            <person name="Sanchez-Garcia M."/>
            <person name="Sanchez-Ramirez S."/>
            <person name="Szollosi G.J."/>
            <person name="Szarkandi J.G."/>
            <person name="Papp V."/>
            <person name="Albert L."/>
            <person name="Andreopoulos W."/>
            <person name="Angelini C."/>
            <person name="Antonin V."/>
            <person name="Barry K.W."/>
            <person name="Bougher N.L."/>
            <person name="Buchanan P."/>
            <person name="Buyck B."/>
            <person name="Bense V."/>
            <person name="Catcheside P."/>
            <person name="Chovatia M."/>
            <person name="Cooper J."/>
            <person name="Damon W."/>
            <person name="Desjardin D."/>
            <person name="Finy P."/>
            <person name="Geml J."/>
            <person name="Haridas S."/>
            <person name="Hughes K."/>
            <person name="Justo A."/>
            <person name="Karasinski D."/>
            <person name="Kautmanova I."/>
            <person name="Kiss B."/>
            <person name="Kocsube S."/>
            <person name="Kotiranta H."/>
            <person name="LaButti K.M."/>
            <person name="Lechner B.E."/>
            <person name="Liimatainen K."/>
            <person name="Lipzen A."/>
            <person name="Lukacs Z."/>
            <person name="Mihaltcheva S."/>
            <person name="Morgado L.N."/>
            <person name="Niskanen T."/>
            <person name="Noordeloos M.E."/>
            <person name="Ohm R.A."/>
            <person name="Ortiz-Santana B."/>
            <person name="Ovrebo C."/>
            <person name="Racz N."/>
            <person name="Riley R."/>
            <person name="Savchenko A."/>
            <person name="Shiryaev A."/>
            <person name="Soop K."/>
            <person name="Spirin V."/>
            <person name="Szebenyi C."/>
            <person name="Tomsovsky M."/>
            <person name="Tulloss R.E."/>
            <person name="Uehling J."/>
            <person name="Grigoriev I.V."/>
            <person name="Vagvolgyi C."/>
            <person name="Papp T."/>
            <person name="Martin F.M."/>
            <person name="Miettinen O."/>
            <person name="Hibbett D.S."/>
            <person name="Nagy L.G."/>
        </authorList>
    </citation>
    <scope>NUCLEOTIDE SEQUENCE [LARGE SCALE GENOMIC DNA]</scope>
    <source>
        <strain evidence="3 4">CBS 166.37</strain>
    </source>
</reference>
<proteinExistence type="predicted"/>
<feature type="transmembrane region" description="Helical" evidence="1">
    <location>
        <begin position="79"/>
        <end position="98"/>
    </location>
</feature>
<evidence type="ECO:0000313" key="3">
    <source>
        <dbReference type="EMBL" id="TFK35414.1"/>
    </source>
</evidence>
<dbReference type="Pfam" id="PF20151">
    <property type="entry name" value="DUF6533"/>
    <property type="match status" value="1"/>
</dbReference>
<sequence>MTMAQRAAPTFLSLCIQHSSLALVYYDYTLTFAREVKYIWQKKIKLMTLLYVFCRCSAVANVIYTVAITSSLDTLRVTYRISSVISLLCRTSVMMVWGARTYAVFGGNKFILLIFGSAGTFVTILATLFMLFLFPLSVMKSSVQSL</sequence>
<accession>A0A5C3LQS1</accession>
<evidence type="ECO:0000256" key="1">
    <source>
        <dbReference type="SAM" id="Phobius"/>
    </source>
</evidence>
<evidence type="ECO:0000259" key="2">
    <source>
        <dbReference type="Pfam" id="PF20151"/>
    </source>
</evidence>
<dbReference type="OrthoDB" id="3242409at2759"/>
<protein>
    <recommendedName>
        <fullName evidence="2">DUF6533 domain-containing protein</fullName>
    </recommendedName>
</protein>
<feature type="transmembrane region" description="Helical" evidence="1">
    <location>
        <begin position="110"/>
        <end position="134"/>
    </location>
</feature>
<evidence type="ECO:0000313" key="4">
    <source>
        <dbReference type="Proteomes" id="UP000308652"/>
    </source>
</evidence>
<keyword evidence="1" id="KW-0812">Transmembrane</keyword>
<dbReference type="AlphaFoldDB" id="A0A5C3LQS1"/>
<feature type="transmembrane region" description="Helical" evidence="1">
    <location>
        <begin position="46"/>
        <end position="67"/>
    </location>
</feature>
<organism evidence="3 4">
    <name type="scientific">Crucibulum laeve</name>
    <dbReference type="NCBI Taxonomy" id="68775"/>
    <lineage>
        <taxon>Eukaryota</taxon>
        <taxon>Fungi</taxon>
        <taxon>Dikarya</taxon>
        <taxon>Basidiomycota</taxon>
        <taxon>Agaricomycotina</taxon>
        <taxon>Agaricomycetes</taxon>
        <taxon>Agaricomycetidae</taxon>
        <taxon>Agaricales</taxon>
        <taxon>Agaricineae</taxon>
        <taxon>Nidulariaceae</taxon>
        <taxon>Crucibulum</taxon>
    </lineage>
</organism>
<keyword evidence="4" id="KW-1185">Reference proteome</keyword>
<gene>
    <name evidence="3" type="ORF">BDQ12DRAFT_688103</name>
</gene>
<dbReference type="Proteomes" id="UP000308652">
    <property type="component" value="Unassembled WGS sequence"/>
</dbReference>